<evidence type="ECO:0000313" key="5">
    <source>
        <dbReference type="Proteomes" id="UP001303760"/>
    </source>
</evidence>
<proteinExistence type="inferred from homology"/>
<evidence type="ECO:0000313" key="4">
    <source>
        <dbReference type="EMBL" id="KAK4234740.1"/>
    </source>
</evidence>
<dbReference type="InterPro" id="IPR002347">
    <property type="entry name" value="SDR_fam"/>
</dbReference>
<keyword evidence="5" id="KW-1185">Reference proteome</keyword>
<organism evidence="4 5">
    <name type="scientific">Achaetomium macrosporum</name>
    <dbReference type="NCBI Taxonomy" id="79813"/>
    <lineage>
        <taxon>Eukaryota</taxon>
        <taxon>Fungi</taxon>
        <taxon>Dikarya</taxon>
        <taxon>Ascomycota</taxon>
        <taxon>Pezizomycotina</taxon>
        <taxon>Sordariomycetes</taxon>
        <taxon>Sordariomycetidae</taxon>
        <taxon>Sordariales</taxon>
        <taxon>Chaetomiaceae</taxon>
        <taxon>Achaetomium</taxon>
    </lineage>
</organism>
<protein>
    <recommendedName>
        <fullName evidence="6">NAD(P)-binding protein</fullName>
    </recommendedName>
</protein>
<dbReference type="Gene3D" id="3.40.50.720">
    <property type="entry name" value="NAD(P)-binding Rossmann-like Domain"/>
    <property type="match status" value="1"/>
</dbReference>
<reference evidence="4" key="1">
    <citation type="journal article" date="2023" name="Mol. Phylogenet. Evol.">
        <title>Genome-scale phylogeny and comparative genomics of the fungal order Sordariales.</title>
        <authorList>
            <person name="Hensen N."/>
            <person name="Bonometti L."/>
            <person name="Westerberg I."/>
            <person name="Brannstrom I.O."/>
            <person name="Guillou S."/>
            <person name="Cros-Aarteil S."/>
            <person name="Calhoun S."/>
            <person name="Haridas S."/>
            <person name="Kuo A."/>
            <person name="Mondo S."/>
            <person name="Pangilinan J."/>
            <person name="Riley R."/>
            <person name="LaButti K."/>
            <person name="Andreopoulos B."/>
            <person name="Lipzen A."/>
            <person name="Chen C."/>
            <person name="Yan M."/>
            <person name="Daum C."/>
            <person name="Ng V."/>
            <person name="Clum A."/>
            <person name="Steindorff A."/>
            <person name="Ohm R.A."/>
            <person name="Martin F."/>
            <person name="Silar P."/>
            <person name="Natvig D.O."/>
            <person name="Lalanne C."/>
            <person name="Gautier V."/>
            <person name="Ament-Velasquez S.L."/>
            <person name="Kruys A."/>
            <person name="Hutchinson M.I."/>
            <person name="Powell A.J."/>
            <person name="Barry K."/>
            <person name="Miller A.N."/>
            <person name="Grigoriev I.V."/>
            <person name="Debuchy R."/>
            <person name="Gladieux P."/>
            <person name="Hiltunen Thoren M."/>
            <person name="Johannesson H."/>
        </authorList>
    </citation>
    <scope>NUCLEOTIDE SEQUENCE</scope>
    <source>
        <strain evidence="4">CBS 532.94</strain>
    </source>
</reference>
<evidence type="ECO:0000256" key="2">
    <source>
        <dbReference type="ARBA" id="ARBA00023002"/>
    </source>
</evidence>
<keyword evidence="2" id="KW-0560">Oxidoreductase</keyword>
<dbReference type="PANTHER" id="PTHR43976:SF16">
    <property type="entry name" value="SHORT-CHAIN DEHYDROGENASE_REDUCTASE FAMILY PROTEIN"/>
    <property type="match status" value="1"/>
</dbReference>
<dbReference type="EMBL" id="MU860333">
    <property type="protein sequence ID" value="KAK4234740.1"/>
    <property type="molecule type" value="Genomic_DNA"/>
</dbReference>
<dbReference type="PANTHER" id="PTHR43976">
    <property type="entry name" value="SHORT CHAIN DEHYDROGENASE"/>
    <property type="match status" value="1"/>
</dbReference>
<dbReference type="AlphaFoldDB" id="A0AAN7HB44"/>
<dbReference type="PRINTS" id="PR00081">
    <property type="entry name" value="GDHRDH"/>
</dbReference>
<dbReference type="Proteomes" id="UP001303760">
    <property type="component" value="Unassembled WGS sequence"/>
</dbReference>
<comment type="similarity">
    <text evidence="1 3">Belongs to the short-chain dehydrogenases/reductases (SDR) family.</text>
</comment>
<dbReference type="InterPro" id="IPR036291">
    <property type="entry name" value="NAD(P)-bd_dom_sf"/>
</dbReference>
<gene>
    <name evidence="4" type="ORF">C8A03DRAFT_37460</name>
</gene>
<dbReference type="InterPro" id="IPR051911">
    <property type="entry name" value="SDR_oxidoreductase"/>
</dbReference>
<reference evidence="4" key="2">
    <citation type="submission" date="2023-05" db="EMBL/GenBank/DDBJ databases">
        <authorList>
            <consortium name="Lawrence Berkeley National Laboratory"/>
            <person name="Steindorff A."/>
            <person name="Hensen N."/>
            <person name="Bonometti L."/>
            <person name="Westerberg I."/>
            <person name="Brannstrom I.O."/>
            <person name="Guillou S."/>
            <person name="Cros-Aarteil S."/>
            <person name="Calhoun S."/>
            <person name="Haridas S."/>
            <person name="Kuo A."/>
            <person name="Mondo S."/>
            <person name="Pangilinan J."/>
            <person name="Riley R."/>
            <person name="Labutti K."/>
            <person name="Andreopoulos B."/>
            <person name="Lipzen A."/>
            <person name="Chen C."/>
            <person name="Yanf M."/>
            <person name="Daum C."/>
            <person name="Ng V."/>
            <person name="Clum A."/>
            <person name="Ohm R."/>
            <person name="Martin F."/>
            <person name="Silar P."/>
            <person name="Natvig D."/>
            <person name="Lalanne C."/>
            <person name="Gautier V."/>
            <person name="Ament-Velasquez S.L."/>
            <person name="Kruys A."/>
            <person name="Hutchinson M.I."/>
            <person name="Powell A.J."/>
            <person name="Barry K."/>
            <person name="Miller A.N."/>
            <person name="Grigoriev I.V."/>
            <person name="Debuchy R."/>
            <person name="Gladieux P."/>
            <person name="Thoren M.H."/>
            <person name="Johannesson H."/>
        </authorList>
    </citation>
    <scope>NUCLEOTIDE SEQUENCE</scope>
    <source>
        <strain evidence="4">CBS 532.94</strain>
    </source>
</reference>
<dbReference type="Pfam" id="PF00106">
    <property type="entry name" value="adh_short"/>
    <property type="match status" value="1"/>
</dbReference>
<dbReference type="PRINTS" id="PR00080">
    <property type="entry name" value="SDRFAMILY"/>
</dbReference>
<evidence type="ECO:0008006" key="6">
    <source>
        <dbReference type="Google" id="ProtNLM"/>
    </source>
</evidence>
<comment type="caution">
    <text evidence="4">The sequence shown here is derived from an EMBL/GenBank/DDBJ whole genome shotgun (WGS) entry which is preliminary data.</text>
</comment>
<dbReference type="GO" id="GO:0016491">
    <property type="term" value="F:oxidoreductase activity"/>
    <property type="evidence" value="ECO:0007669"/>
    <property type="project" value="UniProtKB-KW"/>
</dbReference>
<evidence type="ECO:0000256" key="1">
    <source>
        <dbReference type="ARBA" id="ARBA00006484"/>
    </source>
</evidence>
<accession>A0AAN7HB44</accession>
<name>A0AAN7HB44_9PEZI</name>
<evidence type="ECO:0000256" key="3">
    <source>
        <dbReference type="RuleBase" id="RU000363"/>
    </source>
</evidence>
<dbReference type="SUPFAM" id="SSF51735">
    <property type="entry name" value="NAD(P)-binding Rossmann-fold domains"/>
    <property type="match status" value="1"/>
</dbReference>
<sequence length="307" mass="32996">MASTVFVTGANSGIGLATTKLFLSRAFNVVATARAPSGATDLQQLLKHNETQLLVIALDLLDPKTFQPALDAAVARFGKVDIVVNNAGYGEFGPMEALDMEDYRRQFEVNVFGPIDLTKTFLPHFLATGNQESPPVVIYVSSGGAHFGLPLSSAYMASKAALNLFVESVSYELATISPPVTAKLVVIHGGVRSTNFSASSNSVQVISNLGGNFRGDNRSVVLQQRYSAYAAKVLERFTQLATGSMAVEDAAETILEAATDGKTKLRYFKGGKDGGRNLLARMEGMKEGEGPDEADERYMEKMRSFFA</sequence>